<dbReference type="FunFam" id="3.40.190.10:FF:000103">
    <property type="entry name" value="Glutamate receptor"/>
    <property type="match status" value="1"/>
</dbReference>
<dbReference type="GO" id="GO:0016020">
    <property type="term" value="C:membrane"/>
    <property type="evidence" value="ECO:0007669"/>
    <property type="project" value="UniProtKB-SubCell"/>
</dbReference>
<feature type="region of interest" description="Disordered" evidence="17">
    <location>
        <begin position="938"/>
        <end position="966"/>
    </location>
</feature>
<comment type="function">
    <text evidence="14">Glutamate-gated receptor that probably acts as a non-selective cation channel. May be involved in light-signal transduction and calcium homeostasis via the regulation of calcium influx into cells.</text>
</comment>
<name>A0AAD8QHM0_LOLMU</name>
<evidence type="ECO:0000256" key="18">
    <source>
        <dbReference type="SAM" id="Phobius"/>
    </source>
</evidence>
<feature type="transmembrane region" description="Helical" evidence="18">
    <location>
        <begin position="626"/>
        <end position="645"/>
    </location>
</feature>
<dbReference type="FunFam" id="3.40.50.2300:FF:000081">
    <property type="entry name" value="Glutamate receptor"/>
    <property type="match status" value="1"/>
</dbReference>
<dbReference type="InterPro" id="IPR015683">
    <property type="entry name" value="Ionotropic_Glu_rcpt"/>
</dbReference>
<dbReference type="CDD" id="cd19990">
    <property type="entry name" value="PBP1_GABAb_receptor_plant"/>
    <property type="match status" value="1"/>
</dbReference>
<evidence type="ECO:0000256" key="10">
    <source>
        <dbReference type="ARBA" id="ARBA00023170"/>
    </source>
</evidence>
<evidence type="ECO:0000256" key="2">
    <source>
        <dbReference type="ARBA" id="ARBA00008685"/>
    </source>
</evidence>
<keyword evidence="4 15" id="KW-0813">Transport</keyword>
<evidence type="ECO:0000256" key="13">
    <source>
        <dbReference type="ARBA" id="ARBA00023303"/>
    </source>
</evidence>
<dbReference type="EMBL" id="JAUUTY010000395">
    <property type="protein sequence ID" value="KAK1601572.1"/>
    <property type="molecule type" value="Genomic_DNA"/>
</dbReference>
<keyword evidence="7 18" id="KW-1133">Transmembrane helix</keyword>
<feature type="transmembrane region" description="Helical" evidence="18">
    <location>
        <begin position="812"/>
        <end position="833"/>
    </location>
</feature>
<comment type="similarity">
    <text evidence="2 15">Belongs to the glutamate-gated ion channel (TC 1.A.10.1) family.</text>
</comment>
<comment type="caution">
    <text evidence="21">The sequence shown here is derived from an EMBL/GenBank/DDBJ whole genome shotgun (WGS) entry which is preliminary data.</text>
</comment>
<feature type="transmembrane region" description="Helical" evidence="18">
    <location>
        <begin position="573"/>
        <end position="591"/>
    </location>
</feature>
<organism evidence="21 22">
    <name type="scientific">Lolium multiflorum</name>
    <name type="common">Italian ryegrass</name>
    <name type="synonym">Lolium perenne subsp. multiflorum</name>
    <dbReference type="NCBI Taxonomy" id="4521"/>
    <lineage>
        <taxon>Eukaryota</taxon>
        <taxon>Viridiplantae</taxon>
        <taxon>Streptophyta</taxon>
        <taxon>Embryophyta</taxon>
        <taxon>Tracheophyta</taxon>
        <taxon>Spermatophyta</taxon>
        <taxon>Magnoliopsida</taxon>
        <taxon>Liliopsida</taxon>
        <taxon>Poales</taxon>
        <taxon>Poaceae</taxon>
        <taxon>BOP clade</taxon>
        <taxon>Pooideae</taxon>
        <taxon>Poodae</taxon>
        <taxon>Poeae</taxon>
        <taxon>Poeae Chloroplast Group 2 (Poeae type)</taxon>
        <taxon>Loliodinae</taxon>
        <taxon>Loliinae</taxon>
        <taxon>Lolium</taxon>
    </lineage>
</organism>
<proteinExistence type="inferred from homology"/>
<dbReference type="Gene3D" id="1.10.287.70">
    <property type="match status" value="1"/>
</dbReference>
<keyword evidence="22" id="KW-1185">Reference proteome</keyword>
<evidence type="ECO:0000256" key="7">
    <source>
        <dbReference type="ARBA" id="ARBA00022989"/>
    </source>
</evidence>
<feature type="domain" description="Ionotropic glutamate receptor C-terminal" evidence="20">
    <location>
        <begin position="449"/>
        <end position="788"/>
    </location>
</feature>
<feature type="disulfide bond" evidence="16">
    <location>
        <begin position="737"/>
        <end position="792"/>
    </location>
</feature>
<feature type="signal peptide" evidence="19">
    <location>
        <begin position="1"/>
        <end position="29"/>
    </location>
</feature>
<keyword evidence="16" id="KW-1015">Disulfide bond</keyword>
<comment type="subcellular location">
    <subcellularLocation>
        <location evidence="1">Membrane</location>
        <topology evidence="1">Multi-pass membrane protein</topology>
    </subcellularLocation>
</comment>
<keyword evidence="10 15" id="KW-0675">Receptor</keyword>
<dbReference type="Proteomes" id="UP001231189">
    <property type="component" value="Unassembled WGS sequence"/>
</dbReference>
<evidence type="ECO:0000256" key="15">
    <source>
        <dbReference type="PIRNR" id="PIRNR037090"/>
    </source>
</evidence>
<dbReference type="Pfam" id="PF10613">
    <property type="entry name" value="Lig_chan-Glu_bd"/>
    <property type="match status" value="1"/>
</dbReference>
<keyword evidence="8 15" id="KW-0406">Ion transport</keyword>
<keyword evidence="13 15" id="KW-0407">Ion channel</keyword>
<dbReference type="Gene3D" id="3.40.190.10">
    <property type="entry name" value="Periplasmic binding protein-like II"/>
    <property type="match status" value="1"/>
</dbReference>
<dbReference type="SUPFAM" id="SSF53850">
    <property type="entry name" value="Periplasmic binding protein-like II"/>
    <property type="match status" value="1"/>
</dbReference>
<comment type="function">
    <text evidence="15">Glutamate-gated receptor that probably acts as non-selective cation channel.</text>
</comment>
<protein>
    <recommendedName>
        <fullName evidence="15">Glutamate receptor</fullName>
    </recommendedName>
</protein>
<evidence type="ECO:0000256" key="6">
    <source>
        <dbReference type="ARBA" id="ARBA00022729"/>
    </source>
</evidence>
<evidence type="ECO:0000259" key="20">
    <source>
        <dbReference type="SMART" id="SM00079"/>
    </source>
</evidence>
<dbReference type="FunFam" id="3.40.50.2300:FF:000195">
    <property type="entry name" value="Glutamate receptor"/>
    <property type="match status" value="1"/>
</dbReference>
<dbReference type="FunFam" id="1.10.287.70:FF:000037">
    <property type="entry name" value="Glutamate receptor"/>
    <property type="match status" value="1"/>
</dbReference>
<evidence type="ECO:0000256" key="5">
    <source>
        <dbReference type="ARBA" id="ARBA00022692"/>
    </source>
</evidence>
<dbReference type="AlphaFoldDB" id="A0AAD8QHM0"/>
<keyword evidence="11" id="KW-0325">Glycoprotein</keyword>
<evidence type="ECO:0000256" key="1">
    <source>
        <dbReference type="ARBA" id="ARBA00004141"/>
    </source>
</evidence>
<feature type="compositionally biased region" description="Low complexity" evidence="17">
    <location>
        <begin position="946"/>
        <end position="957"/>
    </location>
</feature>
<keyword evidence="12 15" id="KW-1071">Ligand-gated ion channel</keyword>
<feature type="compositionally biased region" description="Polar residues" evidence="17">
    <location>
        <begin position="903"/>
        <end position="914"/>
    </location>
</feature>
<sequence length="966" mass="107186">MGAASLLQRHSGLLLLLLLLAAGASGAAAQVVDVGVILDRTTWVGNISWTSIELALDEFYADPRHARYRTRLKLHLRDTGPDAIDAAAAGLDLLKNVGVQAIVGPQTSSQAKFIAELGKKSTVPVISFSADCPSQFGQNPYFIRTAWNDSSQAEAIASLVEKHNWREVVPVFEDDDSNTRFIPDLVDALRQVDTRVSYRCKIHPSDTEDDMRRAISNLKLNWTTVFVVRMSHALALKFFNLAKDEGMMGQGYVWITAYGLTDIFDVVGSPALDVMQGVLGVKPHVQDTVEVQNFRQRWRNKYRSENRGTSLSEPTVSGLYAYDTIWAIALAAEKAGYVNADFQPSVRNNGSTDFDRIDTSEGAEKLRDALLKVNFSGMSGKFQIKDMQLVSVNYTIINIVDQKRRLVGFWTPRSGISGSLNTKVDLDTIIWPGYNKAAPRGWLFPVNKTLQIAVPVKAGFDEFVRFENGKAMGFCIDVFEAVVQSLPYDVPRNYVQFRDETGHSKGTYDDLVYSVYLEEYDAVAGDITILANRSLYVDFTLPYTESGVRMLVPVLDRRKKTAWTFLKPLTTDLWLGTGAFFFFTGFVVWCIEHRTNQDFRGPPASQIGSVLYFSFSTLVFAHREKIVNNLSRIVVVVWLFVVLIVQQSYTASLSSILTVEQLQPTVTNLEEIIRNGSYVGYLNDSFLPMLLKRLKIDESKVIPFDSPEEYNEALSSGRVAVIVDEIPYLKVFLKKYCRDYTMVGPTYKFDGFGYAFTRGSPLTSDISRGILKFASNGTMDELQKDLYGPTSCPDKDDSQTSSSLTLNSFKGLFIITGASSMLALILHIVITVYTHRHDFNSDSSHSSWRTWLAILLKIFHESDSPSNTPVKDEPAMANVGGTVESPASPPDSDTDTGSPPNHIITNLDSYTDTGSPPDVGTPGREVAVQDAKPLSFAYMHSGSGHSGVASLSRSGSSIRRRQISME</sequence>
<evidence type="ECO:0000256" key="4">
    <source>
        <dbReference type="ARBA" id="ARBA00022448"/>
    </source>
</evidence>
<dbReference type="PANTHER" id="PTHR18966">
    <property type="entry name" value="IONOTROPIC GLUTAMATE RECEPTOR"/>
    <property type="match status" value="1"/>
</dbReference>
<feature type="region of interest" description="Disordered" evidence="17">
    <location>
        <begin position="863"/>
        <end position="924"/>
    </location>
</feature>
<evidence type="ECO:0000256" key="19">
    <source>
        <dbReference type="SAM" id="SignalP"/>
    </source>
</evidence>
<dbReference type="InterPro" id="IPR019594">
    <property type="entry name" value="Glu/Gly-bd"/>
</dbReference>
<dbReference type="GO" id="GO:0015276">
    <property type="term" value="F:ligand-gated monoatomic ion channel activity"/>
    <property type="evidence" value="ECO:0007669"/>
    <property type="project" value="InterPro"/>
</dbReference>
<feature type="chain" id="PRO_5041930395" description="Glutamate receptor" evidence="19">
    <location>
        <begin position="30"/>
        <end position="966"/>
    </location>
</feature>
<dbReference type="Pfam" id="PF00060">
    <property type="entry name" value="Lig_chan"/>
    <property type="match status" value="1"/>
</dbReference>
<evidence type="ECO:0000313" key="22">
    <source>
        <dbReference type="Proteomes" id="UP001231189"/>
    </source>
</evidence>
<dbReference type="InterPro" id="IPR001828">
    <property type="entry name" value="ANF_lig-bd_rcpt"/>
</dbReference>
<evidence type="ECO:0000256" key="12">
    <source>
        <dbReference type="ARBA" id="ARBA00023286"/>
    </source>
</evidence>
<keyword evidence="5 18" id="KW-0812">Transmembrane</keyword>
<gene>
    <name evidence="21" type="ORF">QYE76_007832</name>
</gene>
<keyword evidence="6 19" id="KW-0732">Signal</keyword>
<dbReference type="CDD" id="cd13686">
    <property type="entry name" value="GluR_Plant"/>
    <property type="match status" value="1"/>
</dbReference>
<evidence type="ECO:0000256" key="9">
    <source>
        <dbReference type="ARBA" id="ARBA00023136"/>
    </source>
</evidence>
<evidence type="ECO:0000256" key="3">
    <source>
        <dbReference type="ARBA" id="ARBA00011095"/>
    </source>
</evidence>
<dbReference type="PIRSF" id="PIRSF037090">
    <property type="entry name" value="Iontro_Glu-like_rcpt_pln"/>
    <property type="match status" value="1"/>
</dbReference>
<evidence type="ECO:0000256" key="16">
    <source>
        <dbReference type="PIRSR" id="PIRSR037090-50"/>
    </source>
</evidence>
<keyword evidence="9 15" id="KW-0472">Membrane</keyword>
<dbReference type="Pfam" id="PF01094">
    <property type="entry name" value="ANF_receptor"/>
    <property type="match status" value="1"/>
</dbReference>
<dbReference type="Gene3D" id="3.40.50.2300">
    <property type="match status" value="2"/>
</dbReference>
<evidence type="ECO:0000256" key="11">
    <source>
        <dbReference type="ARBA" id="ARBA00023180"/>
    </source>
</evidence>
<dbReference type="InterPro" id="IPR028082">
    <property type="entry name" value="Peripla_BP_I"/>
</dbReference>
<evidence type="ECO:0000256" key="8">
    <source>
        <dbReference type="ARBA" id="ARBA00023065"/>
    </source>
</evidence>
<evidence type="ECO:0000313" key="21">
    <source>
        <dbReference type="EMBL" id="KAK1601572.1"/>
    </source>
</evidence>
<reference evidence="21" key="1">
    <citation type="submission" date="2023-07" db="EMBL/GenBank/DDBJ databases">
        <title>A chromosome-level genome assembly of Lolium multiflorum.</title>
        <authorList>
            <person name="Chen Y."/>
            <person name="Copetti D."/>
            <person name="Kolliker R."/>
            <person name="Studer B."/>
        </authorList>
    </citation>
    <scope>NUCLEOTIDE SEQUENCE</scope>
    <source>
        <strain evidence="21">02402/16</strain>
        <tissue evidence="21">Leaf</tissue>
    </source>
</reference>
<dbReference type="InterPro" id="IPR044440">
    <property type="entry name" value="GABAb_receptor_plant_PBP1"/>
</dbReference>
<comment type="subunit">
    <text evidence="3">May form heteromers.</text>
</comment>
<evidence type="ECO:0000256" key="14">
    <source>
        <dbReference type="ARBA" id="ARBA00049638"/>
    </source>
</evidence>
<dbReference type="InterPro" id="IPR017103">
    <property type="entry name" value="Iontropic_Glu_rcpt_pln"/>
</dbReference>
<dbReference type="SUPFAM" id="SSF53822">
    <property type="entry name" value="Periplasmic binding protein-like I"/>
    <property type="match status" value="1"/>
</dbReference>
<evidence type="ECO:0000256" key="17">
    <source>
        <dbReference type="SAM" id="MobiDB-lite"/>
    </source>
</evidence>
<dbReference type="InterPro" id="IPR001320">
    <property type="entry name" value="Iontro_rcpt_C"/>
</dbReference>
<dbReference type="SMART" id="SM00079">
    <property type="entry name" value="PBPe"/>
    <property type="match status" value="1"/>
</dbReference>
<accession>A0AAD8QHM0</accession>